<evidence type="ECO:0000313" key="4">
    <source>
        <dbReference type="Proteomes" id="UP001196413"/>
    </source>
</evidence>
<dbReference type="SUPFAM" id="SSF82671">
    <property type="entry name" value="SEA domain"/>
    <property type="match status" value="1"/>
</dbReference>
<protein>
    <recommendedName>
        <fullName evidence="2">SEA domain-containing protein</fullName>
    </recommendedName>
</protein>
<dbReference type="InterPro" id="IPR000082">
    <property type="entry name" value="SEA_dom"/>
</dbReference>
<keyword evidence="1" id="KW-0472">Membrane</keyword>
<feature type="transmembrane region" description="Helical" evidence="1">
    <location>
        <begin position="128"/>
        <end position="151"/>
    </location>
</feature>
<sequence>MLSMRITSVDFTKEFADKSSGQYRKLSEQIISYISSILKPILGDSFVGYDIVSVTKGSVIIEGVILTRHDIHDAEELATKIETSISSNGFMIGPNEVDPRSIAVNGIPSRLYIERVHSSSQSSTSSTLVIGSMIAVGVLIVLIVAFVAIAMNNRRTNGTMKLKDDTIPRIENGKAAYTNPQAISVNLKSYGNGTAAPPTNGTSMMTSLSIKSNEREVC</sequence>
<evidence type="ECO:0000259" key="2">
    <source>
        <dbReference type="PROSITE" id="PS50024"/>
    </source>
</evidence>
<keyword evidence="1" id="KW-1133">Transmembrane helix</keyword>
<proteinExistence type="predicted"/>
<dbReference type="Gene3D" id="3.30.70.960">
    <property type="entry name" value="SEA domain"/>
    <property type="match status" value="1"/>
</dbReference>
<comment type="caution">
    <text evidence="3">The sequence shown here is derived from an EMBL/GenBank/DDBJ whole genome shotgun (WGS) entry which is preliminary data.</text>
</comment>
<dbReference type="EMBL" id="JAHQIW010000302">
    <property type="protein sequence ID" value="KAJ1347322.1"/>
    <property type="molecule type" value="Genomic_DNA"/>
</dbReference>
<dbReference type="AlphaFoldDB" id="A0AAD5QDH4"/>
<dbReference type="Pfam" id="PF01390">
    <property type="entry name" value="SEA"/>
    <property type="match status" value="1"/>
</dbReference>
<feature type="domain" description="SEA" evidence="2">
    <location>
        <begin position="1"/>
        <end position="109"/>
    </location>
</feature>
<gene>
    <name evidence="3" type="ORF">KIN20_002354</name>
</gene>
<dbReference type="InterPro" id="IPR036364">
    <property type="entry name" value="SEA_dom_sf"/>
</dbReference>
<keyword evidence="4" id="KW-1185">Reference proteome</keyword>
<evidence type="ECO:0000256" key="1">
    <source>
        <dbReference type="SAM" id="Phobius"/>
    </source>
</evidence>
<accession>A0AAD5QDH4</accession>
<name>A0AAD5QDH4_PARTN</name>
<evidence type="ECO:0000313" key="3">
    <source>
        <dbReference type="EMBL" id="KAJ1347322.1"/>
    </source>
</evidence>
<keyword evidence="1" id="KW-0812">Transmembrane</keyword>
<dbReference type="Proteomes" id="UP001196413">
    <property type="component" value="Unassembled WGS sequence"/>
</dbReference>
<dbReference type="PROSITE" id="PS50024">
    <property type="entry name" value="SEA"/>
    <property type="match status" value="1"/>
</dbReference>
<organism evidence="3 4">
    <name type="scientific">Parelaphostrongylus tenuis</name>
    <name type="common">Meningeal worm</name>
    <dbReference type="NCBI Taxonomy" id="148309"/>
    <lineage>
        <taxon>Eukaryota</taxon>
        <taxon>Metazoa</taxon>
        <taxon>Ecdysozoa</taxon>
        <taxon>Nematoda</taxon>
        <taxon>Chromadorea</taxon>
        <taxon>Rhabditida</taxon>
        <taxon>Rhabditina</taxon>
        <taxon>Rhabditomorpha</taxon>
        <taxon>Strongyloidea</taxon>
        <taxon>Metastrongylidae</taxon>
        <taxon>Parelaphostrongylus</taxon>
    </lineage>
</organism>
<reference evidence="3" key="1">
    <citation type="submission" date="2021-06" db="EMBL/GenBank/DDBJ databases">
        <title>Parelaphostrongylus tenuis whole genome reference sequence.</title>
        <authorList>
            <person name="Garwood T.J."/>
            <person name="Larsen P.A."/>
            <person name="Fountain-Jones N.M."/>
            <person name="Garbe J.R."/>
            <person name="Macchietto M.G."/>
            <person name="Kania S.A."/>
            <person name="Gerhold R.W."/>
            <person name="Richards J.E."/>
            <person name="Wolf T.M."/>
        </authorList>
    </citation>
    <scope>NUCLEOTIDE SEQUENCE</scope>
    <source>
        <strain evidence="3">MNPRO001-30</strain>
        <tissue evidence="3">Meninges</tissue>
    </source>
</reference>